<evidence type="ECO:0000313" key="1">
    <source>
        <dbReference type="EMBL" id="PWQ93319.1"/>
    </source>
</evidence>
<reference evidence="1 2" key="1">
    <citation type="submission" date="2018-05" db="EMBL/GenBank/DDBJ databases">
        <title>Leucothrix arctica sp. nov., isolated from Arctic seawater.</title>
        <authorList>
            <person name="Choi A."/>
            <person name="Baek K."/>
        </authorList>
    </citation>
    <scope>NUCLEOTIDE SEQUENCE [LARGE SCALE GENOMIC DNA]</scope>
    <source>
        <strain evidence="1 2">JCM 18388</strain>
    </source>
</reference>
<comment type="caution">
    <text evidence="1">The sequence shown here is derived from an EMBL/GenBank/DDBJ whole genome shotgun (WGS) entry which is preliminary data.</text>
</comment>
<name>A0A317C4W4_9GAMM</name>
<dbReference type="EMBL" id="QGKM01000064">
    <property type="protein sequence ID" value="PWQ93319.1"/>
    <property type="molecule type" value="Genomic_DNA"/>
</dbReference>
<protein>
    <submittedName>
        <fullName evidence="1">DUF1365 domain-containing protein</fullName>
    </submittedName>
</protein>
<proteinExistence type="predicted"/>
<dbReference type="OrthoDB" id="9778801at2"/>
<evidence type="ECO:0000313" key="2">
    <source>
        <dbReference type="Proteomes" id="UP000245539"/>
    </source>
</evidence>
<keyword evidence="2" id="KW-1185">Reference proteome</keyword>
<dbReference type="AlphaFoldDB" id="A0A317C4W4"/>
<dbReference type="InterPro" id="IPR010775">
    <property type="entry name" value="DUF1365"/>
</dbReference>
<dbReference type="PANTHER" id="PTHR33973:SF4">
    <property type="entry name" value="OS07G0153300 PROTEIN"/>
    <property type="match status" value="1"/>
</dbReference>
<dbReference type="PANTHER" id="PTHR33973">
    <property type="entry name" value="OS07G0153300 PROTEIN"/>
    <property type="match status" value="1"/>
</dbReference>
<accession>A0A317C4W4</accession>
<gene>
    <name evidence="1" type="ORF">DKW60_17825</name>
</gene>
<organism evidence="1 2">
    <name type="scientific">Leucothrix pacifica</name>
    <dbReference type="NCBI Taxonomy" id="1247513"/>
    <lineage>
        <taxon>Bacteria</taxon>
        <taxon>Pseudomonadati</taxon>
        <taxon>Pseudomonadota</taxon>
        <taxon>Gammaproteobacteria</taxon>
        <taxon>Thiotrichales</taxon>
        <taxon>Thiotrichaceae</taxon>
        <taxon>Leucothrix</taxon>
    </lineage>
</organism>
<dbReference type="RefSeq" id="WP_109839020.1">
    <property type="nucleotide sequence ID" value="NZ_QGKM01000064.1"/>
</dbReference>
<dbReference type="Proteomes" id="UP000245539">
    <property type="component" value="Unassembled WGS sequence"/>
</dbReference>
<sequence length="246" mass="29000">MNSTIYKGWVRHRRYQPKAHAFKYDMFLLSLDLDELNQGMKFSRLFAVEQWALLSFRHKDYLGGEGKLTRDKVWQHVTQLGGNDFHGRVVMLGQLRCFGVYFSPVNFYYCHDQDGELQYVLAEVSNTPWGERHCYLVDSKQNTEVDKVFHVSPFMNEDMHYRWRFTPLNHQLYLNIENLNDDNEKLFDATIVMQQQALSTANLLKNLIRVPAMTLKTVLGIHWEAAKLYLKGVPYVPYVKKQKEIV</sequence>
<dbReference type="Pfam" id="PF07103">
    <property type="entry name" value="DUF1365"/>
    <property type="match status" value="1"/>
</dbReference>